<dbReference type="Pfam" id="PF02565">
    <property type="entry name" value="RecO_C"/>
    <property type="match status" value="1"/>
</dbReference>
<evidence type="ECO:0000256" key="5">
    <source>
        <dbReference type="ARBA" id="ARBA00023172"/>
    </source>
</evidence>
<dbReference type="RefSeq" id="WP_013835433.1">
    <property type="nucleotide sequence ID" value="NC_015581.1"/>
</dbReference>
<dbReference type="PANTHER" id="PTHR33991">
    <property type="entry name" value="DNA REPAIR PROTEIN RECO"/>
    <property type="match status" value="1"/>
</dbReference>
<dbReference type="GO" id="GO:0043590">
    <property type="term" value="C:bacterial nucleoid"/>
    <property type="evidence" value="ECO:0007669"/>
    <property type="project" value="TreeGrafter"/>
</dbReference>
<evidence type="ECO:0000313" key="11">
    <source>
        <dbReference type="Proteomes" id="UP000009232"/>
    </source>
</evidence>
<dbReference type="GO" id="GO:0006310">
    <property type="term" value="P:DNA recombination"/>
    <property type="evidence" value="ECO:0007669"/>
    <property type="project" value="UniProtKB-UniRule"/>
</dbReference>
<reference evidence="10 11" key="1">
    <citation type="submission" date="2011-05" db="EMBL/GenBank/DDBJ databases">
        <title>Complete sequence of Thioalkalimicrobium cyclicum ALM1.</title>
        <authorList>
            <consortium name="US DOE Joint Genome Institute"/>
            <person name="Lucas S."/>
            <person name="Han J."/>
            <person name="Lapidus A."/>
            <person name="Cheng J.-F."/>
            <person name="Goodwin L."/>
            <person name="Pitluck S."/>
            <person name="Peters L."/>
            <person name="Mikhailova N."/>
            <person name="Davenport K."/>
            <person name="Han C."/>
            <person name="Tapia R."/>
            <person name="Land M."/>
            <person name="Hauser L."/>
            <person name="Kyrpides N."/>
            <person name="Ivanova N."/>
            <person name="Pagani I."/>
            <person name="Kappler U."/>
            <person name="Woyke T."/>
        </authorList>
    </citation>
    <scope>NUCLEOTIDE SEQUENCE [LARGE SCALE GENOMIC DNA]</scope>
    <source>
        <strain evidence="11">DSM 14477 / JCM 11371 / ALM1</strain>
    </source>
</reference>
<accession>F6DCR9</accession>
<name>F6DCR9_THICA</name>
<dbReference type="InterPro" id="IPR022572">
    <property type="entry name" value="DNA_rep/recomb_RecO_N"/>
</dbReference>
<keyword evidence="11" id="KW-1185">Reference proteome</keyword>
<feature type="domain" description="DNA replication/recombination mediator RecO N-terminal" evidence="9">
    <location>
        <begin position="1"/>
        <end position="65"/>
    </location>
</feature>
<evidence type="ECO:0000259" key="9">
    <source>
        <dbReference type="Pfam" id="PF11967"/>
    </source>
</evidence>
<evidence type="ECO:0000256" key="4">
    <source>
        <dbReference type="ARBA" id="ARBA00022763"/>
    </source>
</evidence>
<dbReference type="eggNOG" id="COG1381">
    <property type="taxonomic scope" value="Bacteria"/>
</dbReference>
<evidence type="ECO:0000256" key="1">
    <source>
        <dbReference type="ARBA" id="ARBA00003065"/>
    </source>
</evidence>
<dbReference type="Gene3D" id="2.40.50.140">
    <property type="entry name" value="Nucleic acid-binding proteins"/>
    <property type="match status" value="1"/>
</dbReference>
<evidence type="ECO:0000256" key="2">
    <source>
        <dbReference type="ARBA" id="ARBA00007452"/>
    </source>
</evidence>
<keyword evidence="4 8" id="KW-0227">DNA damage</keyword>
<dbReference type="InterPro" id="IPR003717">
    <property type="entry name" value="RecO"/>
</dbReference>
<comment type="similarity">
    <text evidence="2 8">Belongs to the RecO family.</text>
</comment>
<dbReference type="Proteomes" id="UP000009232">
    <property type="component" value="Chromosome"/>
</dbReference>
<protein>
    <recommendedName>
        <fullName evidence="3 8">DNA repair protein RecO</fullName>
    </recommendedName>
    <alternativeName>
        <fullName evidence="7 8">Recombination protein O</fullName>
    </alternativeName>
</protein>
<dbReference type="EMBL" id="CP002776">
    <property type="protein sequence ID" value="AEG31655.1"/>
    <property type="molecule type" value="Genomic_DNA"/>
</dbReference>
<organism evidence="10 11">
    <name type="scientific">Thiomicrospira cyclica (strain DSM 14477 / JCM 11371 / ALM1)</name>
    <name type="common">Thioalkalimicrobium cyclicum</name>
    <dbReference type="NCBI Taxonomy" id="717773"/>
    <lineage>
        <taxon>Bacteria</taxon>
        <taxon>Pseudomonadati</taxon>
        <taxon>Pseudomonadota</taxon>
        <taxon>Gammaproteobacteria</taxon>
        <taxon>Thiotrichales</taxon>
        <taxon>Piscirickettsiaceae</taxon>
        <taxon>Thiomicrospira</taxon>
    </lineage>
</organism>
<dbReference type="KEGG" id="tcy:Thicy_0883"/>
<dbReference type="OrthoDB" id="9804792at2"/>
<dbReference type="GO" id="GO:0006302">
    <property type="term" value="P:double-strand break repair"/>
    <property type="evidence" value="ECO:0007669"/>
    <property type="project" value="TreeGrafter"/>
</dbReference>
<evidence type="ECO:0000256" key="3">
    <source>
        <dbReference type="ARBA" id="ARBA00021310"/>
    </source>
</evidence>
<dbReference type="HOGENOM" id="CLU_066645_1_0_6"/>
<dbReference type="PANTHER" id="PTHR33991:SF1">
    <property type="entry name" value="DNA REPAIR PROTEIN RECO"/>
    <property type="match status" value="1"/>
</dbReference>
<dbReference type="InterPro" id="IPR042242">
    <property type="entry name" value="RecO_C"/>
</dbReference>
<dbReference type="HAMAP" id="MF_00201">
    <property type="entry name" value="RecO"/>
    <property type="match status" value="1"/>
</dbReference>
<comment type="function">
    <text evidence="1 8">Involved in DNA repair and RecF pathway recombination.</text>
</comment>
<dbReference type="Gene3D" id="1.20.1440.120">
    <property type="entry name" value="Recombination protein O, C-terminal domain"/>
    <property type="match status" value="1"/>
</dbReference>
<dbReference type="STRING" id="717773.Thicy_0883"/>
<evidence type="ECO:0000256" key="8">
    <source>
        <dbReference type="HAMAP-Rule" id="MF_00201"/>
    </source>
</evidence>
<dbReference type="InterPro" id="IPR012340">
    <property type="entry name" value="NA-bd_OB-fold"/>
</dbReference>
<dbReference type="Pfam" id="PF11967">
    <property type="entry name" value="RecO_N"/>
    <property type="match status" value="1"/>
</dbReference>
<evidence type="ECO:0000313" key="10">
    <source>
        <dbReference type="EMBL" id="AEG31655.1"/>
    </source>
</evidence>
<gene>
    <name evidence="8" type="primary">recO</name>
    <name evidence="10" type="ordered locus">Thicy_0883</name>
</gene>
<keyword evidence="5 8" id="KW-0233">DNA recombination</keyword>
<evidence type="ECO:0000256" key="6">
    <source>
        <dbReference type="ARBA" id="ARBA00023204"/>
    </source>
</evidence>
<evidence type="ECO:0000256" key="7">
    <source>
        <dbReference type="ARBA" id="ARBA00033409"/>
    </source>
</evidence>
<dbReference type="AlphaFoldDB" id="F6DCR9"/>
<sequence length="270" mass="30666">MSVIQQPAYVLHTRPYKETSLQVTLLMPQQGKRFATFRGVRQASKAARQKQAWLQPFQPLQVAWQASPSNQDWLMPSHLEAYGQVHWLSGEANLCGLYLNELLYNSLPLAQPCETLFVVYIETLQALSNQAKMDKISPATLNRAQQAWWLRRFEWYLLQELGYPLHTWLTEQTYGFVAGAAIDPQRPYRLRPQTLPELADHQAEVWDLPGAALLALLDEQAGSAGQIDLRLLAALKRVFRAHLDLFLAGRPLGSRQLLQTFLTTAKDTSS</sequence>
<proteinExistence type="inferred from homology"/>
<keyword evidence="6 8" id="KW-0234">DNA repair</keyword>
<dbReference type="SUPFAM" id="SSF50249">
    <property type="entry name" value="Nucleic acid-binding proteins"/>
    <property type="match status" value="1"/>
</dbReference>